<evidence type="ECO:0000313" key="3">
    <source>
        <dbReference type="Proteomes" id="UP000005801"/>
    </source>
</evidence>
<comment type="caution">
    <text evidence="2">The sequence shown here is derived from an EMBL/GenBank/DDBJ whole genome shotgun (WGS) entry which is preliminary data.</text>
</comment>
<proteinExistence type="predicted"/>
<feature type="region of interest" description="Disordered" evidence="1">
    <location>
        <begin position="277"/>
        <end position="304"/>
    </location>
</feature>
<keyword evidence="3" id="KW-1185">Reference proteome</keyword>
<gene>
    <name evidence="2" type="ORF">PPSIR1_32627</name>
</gene>
<name>A6G5R1_9BACT</name>
<evidence type="ECO:0000256" key="1">
    <source>
        <dbReference type="SAM" id="MobiDB-lite"/>
    </source>
</evidence>
<accession>A6G5R1</accession>
<protein>
    <submittedName>
        <fullName evidence="2">Uncharacterized protein</fullName>
    </submittedName>
</protein>
<dbReference type="EMBL" id="ABCS01000026">
    <property type="protein sequence ID" value="EDM78842.1"/>
    <property type="molecule type" value="Genomic_DNA"/>
</dbReference>
<dbReference type="Proteomes" id="UP000005801">
    <property type="component" value="Unassembled WGS sequence"/>
</dbReference>
<dbReference type="RefSeq" id="WP_006972060.1">
    <property type="nucleotide sequence ID" value="NZ_ABCS01000026.1"/>
</dbReference>
<organism evidence="2 3">
    <name type="scientific">Plesiocystis pacifica SIR-1</name>
    <dbReference type="NCBI Taxonomy" id="391625"/>
    <lineage>
        <taxon>Bacteria</taxon>
        <taxon>Pseudomonadati</taxon>
        <taxon>Myxococcota</taxon>
        <taxon>Polyangia</taxon>
        <taxon>Nannocystales</taxon>
        <taxon>Nannocystaceae</taxon>
        <taxon>Plesiocystis</taxon>
    </lineage>
</organism>
<reference evidence="2 3" key="1">
    <citation type="submission" date="2007-06" db="EMBL/GenBank/DDBJ databases">
        <authorList>
            <person name="Shimkets L."/>
            <person name="Ferriera S."/>
            <person name="Johnson J."/>
            <person name="Kravitz S."/>
            <person name="Beeson K."/>
            <person name="Sutton G."/>
            <person name="Rogers Y.-H."/>
            <person name="Friedman R."/>
            <person name="Frazier M."/>
            <person name="Venter J.C."/>
        </authorList>
    </citation>
    <scope>NUCLEOTIDE SEQUENCE [LARGE SCALE GENOMIC DNA]</scope>
    <source>
        <strain evidence="2 3">SIR-1</strain>
    </source>
</reference>
<evidence type="ECO:0000313" key="2">
    <source>
        <dbReference type="EMBL" id="EDM78842.1"/>
    </source>
</evidence>
<dbReference type="AlphaFoldDB" id="A6G5R1"/>
<dbReference type="OrthoDB" id="5505442at2"/>
<sequence>MSASPDLSHFVQHRLLDVYEQGMARQGYAYGVDLRRSRWLSSSTVGNTLVRTVDRAWPRLAAQLMEDALLDATAAPVPLMREIGGHIALLRAPLPTLRVVRPEQRGRWPLVASLGATRGGARWLIVDAEALAALAPSARAFAIGSGLGHLHCDHAVFFTAHLFAGRREGRLGIRGLRGALSPWTRVMVFSADRAGLLCCGDLDAAIEMLSNPPVVLTRSGEHLHTPLDGAPQLTASDWLPDGPSTQARIQALTDFARSGVYARIQATRARRAELIRQIGEGARPKSDAEPKSGASKPDEPDANLHVPADAWSLARVDARLTDRLGIL</sequence>
<dbReference type="STRING" id="391625.PPSIR1_32627"/>